<dbReference type="SMART" id="SM00346">
    <property type="entry name" value="HTH_ICLR"/>
    <property type="match status" value="1"/>
</dbReference>
<proteinExistence type="predicted"/>
<dbReference type="eggNOG" id="COG1414">
    <property type="taxonomic scope" value="Bacteria"/>
</dbReference>
<dbReference type="InterPro" id="IPR036388">
    <property type="entry name" value="WH-like_DNA-bd_sf"/>
</dbReference>
<dbReference type="SUPFAM" id="SSF55781">
    <property type="entry name" value="GAF domain-like"/>
    <property type="match status" value="1"/>
</dbReference>
<dbReference type="RefSeq" id="WP_013387599.1">
    <property type="nucleotide sequence ID" value="NC_014632.1"/>
</dbReference>
<dbReference type="GO" id="GO:0003700">
    <property type="term" value="F:DNA-binding transcription factor activity"/>
    <property type="evidence" value="ECO:0007669"/>
    <property type="project" value="TreeGrafter"/>
</dbReference>
<feature type="domain" description="IclR-ED" evidence="5">
    <location>
        <begin position="75"/>
        <end position="258"/>
    </location>
</feature>
<dbReference type="KEGG" id="ipo:Ilyop_1151"/>
<dbReference type="HOGENOM" id="CLU_062618_4_3_0"/>
<keyword evidence="7" id="KW-1185">Reference proteome</keyword>
<accession>E3H7Y0</accession>
<dbReference type="SUPFAM" id="SSF46785">
    <property type="entry name" value="Winged helix' DNA-binding domain"/>
    <property type="match status" value="1"/>
</dbReference>
<sequence>MTINDNSINQSLDKALSLLEYFDAENPTRGLSEISRLSSIPKATVYRLLNTFEKNGYLIKVDTGGKQGQYKLGMKFLEMGTVVSESIELKEIAFPYMKKLRDEINEDVQLVVRDKDHAIYVEKLISKHPVRLYTKIGRTASLNAGACPRAILSFLKDDEIQAIIENTEFVKYTENTIMDKEKLWESIKESRKDGYTISYSEMEMQTIGIGAPIFDYRKNVIGALSTAGPDQRFTADKFPDIIKKVKDTAIKISRELGYKG</sequence>
<dbReference type="Pfam" id="PF01614">
    <property type="entry name" value="IclR_C"/>
    <property type="match status" value="1"/>
</dbReference>
<organism evidence="6 7">
    <name type="scientific">Ilyobacter polytropus (strain ATCC 51220 / DSM 2926 / LMG 16218 / CuHBu1)</name>
    <dbReference type="NCBI Taxonomy" id="572544"/>
    <lineage>
        <taxon>Bacteria</taxon>
        <taxon>Fusobacteriati</taxon>
        <taxon>Fusobacteriota</taxon>
        <taxon>Fusobacteriia</taxon>
        <taxon>Fusobacteriales</taxon>
        <taxon>Fusobacteriaceae</taxon>
        <taxon>Ilyobacter</taxon>
    </lineage>
</organism>
<evidence type="ECO:0000313" key="6">
    <source>
        <dbReference type="EMBL" id="ADO82932.1"/>
    </source>
</evidence>
<dbReference type="InterPro" id="IPR005471">
    <property type="entry name" value="Tscrpt_reg_IclR_N"/>
</dbReference>
<evidence type="ECO:0000256" key="1">
    <source>
        <dbReference type="ARBA" id="ARBA00023015"/>
    </source>
</evidence>
<evidence type="ECO:0000256" key="3">
    <source>
        <dbReference type="ARBA" id="ARBA00023163"/>
    </source>
</evidence>
<dbReference type="InterPro" id="IPR050707">
    <property type="entry name" value="HTH_MetabolicPath_Reg"/>
</dbReference>
<dbReference type="PANTHER" id="PTHR30136">
    <property type="entry name" value="HELIX-TURN-HELIX TRANSCRIPTIONAL REGULATOR, ICLR FAMILY"/>
    <property type="match status" value="1"/>
</dbReference>
<dbReference type="AlphaFoldDB" id="E3H7Y0"/>
<name>E3H7Y0_ILYPC</name>
<dbReference type="InterPro" id="IPR014757">
    <property type="entry name" value="Tscrpt_reg_IclR_C"/>
</dbReference>
<dbReference type="Proteomes" id="UP000006875">
    <property type="component" value="Chromosome"/>
</dbReference>
<keyword evidence="2" id="KW-0238">DNA-binding</keyword>
<dbReference type="Gene3D" id="3.30.450.40">
    <property type="match status" value="1"/>
</dbReference>
<dbReference type="InterPro" id="IPR036390">
    <property type="entry name" value="WH_DNA-bd_sf"/>
</dbReference>
<evidence type="ECO:0000256" key="2">
    <source>
        <dbReference type="ARBA" id="ARBA00023125"/>
    </source>
</evidence>
<protein>
    <submittedName>
        <fullName evidence="6">Transcriptional regulator, IclR family</fullName>
    </submittedName>
</protein>
<evidence type="ECO:0000313" key="7">
    <source>
        <dbReference type="Proteomes" id="UP000006875"/>
    </source>
</evidence>
<evidence type="ECO:0000259" key="4">
    <source>
        <dbReference type="PROSITE" id="PS51077"/>
    </source>
</evidence>
<gene>
    <name evidence="6" type="ordered locus">Ilyop_1151</name>
</gene>
<keyword evidence="1" id="KW-0805">Transcription regulation</keyword>
<reference evidence="6 7" key="1">
    <citation type="journal article" date="2010" name="Stand. Genomic Sci.">
        <title>Complete genome sequence of Ilyobacter polytropus type strain (CuHbu1).</title>
        <authorList>
            <person name="Sikorski J."/>
            <person name="Chertkov O."/>
            <person name="Lapidus A."/>
            <person name="Nolan M."/>
            <person name="Lucas S."/>
            <person name="Del Rio T.G."/>
            <person name="Tice H."/>
            <person name="Cheng J.F."/>
            <person name="Tapia R."/>
            <person name="Han C."/>
            <person name="Goodwin L."/>
            <person name="Pitluck S."/>
            <person name="Liolios K."/>
            <person name="Ivanova N."/>
            <person name="Mavromatis K."/>
            <person name="Mikhailova N."/>
            <person name="Pati A."/>
            <person name="Chen A."/>
            <person name="Palaniappan K."/>
            <person name="Land M."/>
            <person name="Hauser L."/>
            <person name="Chang Y.J."/>
            <person name="Jeffries C.D."/>
            <person name="Brambilla E."/>
            <person name="Yasawong M."/>
            <person name="Rohde M."/>
            <person name="Pukall R."/>
            <person name="Spring S."/>
            <person name="Goker M."/>
            <person name="Woyke T."/>
            <person name="Bristow J."/>
            <person name="Eisen J.A."/>
            <person name="Markowitz V."/>
            <person name="Hugenholtz P."/>
            <person name="Kyrpides N.C."/>
            <person name="Klenk H.P."/>
        </authorList>
    </citation>
    <scope>NUCLEOTIDE SEQUENCE [LARGE SCALE GENOMIC DNA]</scope>
    <source>
        <strain evidence="7">ATCC 51220 / DSM 2926 / LMG 16218 / CuHBu1</strain>
    </source>
</reference>
<evidence type="ECO:0000259" key="5">
    <source>
        <dbReference type="PROSITE" id="PS51078"/>
    </source>
</evidence>
<dbReference type="STRING" id="572544.Ilyop_1151"/>
<dbReference type="Gene3D" id="1.10.10.10">
    <property type="entry name" value="Winged helix-like DNA-binding domain superfamily/Winged helix DNA-binding domain"/>
    <property type="match status" value="1"/>
</dbReference>
<dbReference type="Pfam" id="PF09339">
    <property type="entry name" value="HTH_IclR"/>
    <property type="match status" value="1"/>
</dbReference>
<dbReference type="PROSITE" id="PS51078">
    <property type="entry name" value="ICLR_ED"/>
    <property type="match status" value="1"/>
</dbReference>
<dbReference type="GO" id="GO:0003677">
    <property type="term" value="F:DNA binding"/>
    <property type="evidence" value="ECO:0007669"/>
    <property type="project" value="UniProtKB-KW"/>
</dbReference>
<feature type="domain" description="HTH iclR-type" evidence="4">
    <location>
        <begin position="9"/>
        <end position="74"/>
    </location>
</feature>
<dbReference type="EMBL" id="CP002281">
    <property type="protein sequence ID" value="ADO82932.1"/>
    <property type="molecule type" value="Genomic_DNA"/>
</dbReference>
<keyword evidence="3" id="KW-0804">Transcription</keyword>
<dbReference type="PANTHER" id="PTHR30136:SF24">
    <property type="entry name" value="HTH-TYPE TRANSCRIPTIONAL REPRESSOR ALLR"/>
    <property type="match status" value="1"/>
</dbReference>
<dbReference type="GO" id="GO:0045892">
    <property type="term" value="P:negative regulation of DNA-templated transcription"/>
    <property type="evidence" value="ECO:0007669"/>
    <property type="project" value="TreeGrafter"/>
</dbReference>
<dbReference type="PROSITE" id="PS51077">
    <property type="entry name" value="HTH_ICLR"/>
    <property type="match status" value="1"/>
</dbReference>
<dbReference type="InterPro" id="IPR029016">
    <property type="entry name" value="GAF-like_dom_sf"/>
</dbReference>